<proteinExistence type="predicted"/>
<dbReference type="RefSeq" id="WP_141926408.1">
    <property type="nucleotide sequence ID" value="NZ_CP041200.1"/>
</dbReference>
<dbReference type="Pfam" id="PF01732">
    <property type="entry name" value="Mycop_pep_DUF31"/>
    <property type="match status" value="1"/>
</dbReference>
<keyword evidence="1" id="KW-1003">Cell membrane</keyword>
<keyword evidence="1" id="KW-0472">Membrane</keyword>
<dbReference type="InterPro" id="IPR022381">
    <property type="entry name" value="Uncharacterised_MG067"/>
</dbReference>
<evidence type="ECO:0000313" key="4">
    <source>
        <dbReference type="Proteomes" id="UP000318231"/>
    </source>
</evidence>
<dbReference type="SUPFAM" id="SSF50494">
    <property type="entry name" value="Trypsin-like serine proteases"/>
    <property type="match status" value="1"/>
</dbReference>
<dbReference type="InterPro" id="IPR022382">
    <property type="entry name" value="Mycoplasma_peptidase_DUF31"/>
</dbReference>
<dbReference type="EMBL" id="CP041200">
    <property type="protein sequence ID" value="QDI65105.1"/>
    <property type="molecule type" value="Genomic_DNA"/>
</dbReference>
<dbReference type="AlphaFoldDB" id="A0AAP9AAG6"/>
<evidence type="ECO:0000313" key="3">
    <source>
        <dbReference type="EMBL" id="QDI65105.1"/>
    </source>
</evidence>
<dbReference type="PRINTS" id="PR00840">
    <property type="entry name" value="Y06768FAMILY"/>
</dbReference>
<sequence>MKNSKLLWTSGLILVAGISIPVIATSCSLVDLFKGNKSSNSYKQEEFTHGKLKSNLDYNVSTAYLNKRSIALKFTIPLNNNQAINIFGTGWIFDFQEDPITENIKTYYLATNIHVINLISAAKQNVSLALGQYDLASQFQDTRAFFNESLSFKSAKKTDNPQNYVNHNRVGTFSILPVGLKNQLKNYGVQNPTALASLNNLTSAVDLAIVKITPDILQKNNIDALRNFDKEVGIGFGNTISHHQRFYAAGYPHDEKYSRWNQYSNQPNQLFNSFTTSNYRKDNPINFSYNEAYMTVNNRNTIGKNSPTKYEAYDYATKDFDLHSGASGSPIIDDNNNYVGIYWGGFKIQEGLRTTFYGNFSPLFVNNKENGLSQDLLAYYLAYTSNETTYLDTNFNTNLRYSALSKENKAIYDEFVEYLEKQFLSDSKYGDKNTLSLKTVDGYSKGKQDLIKTLYNFIFNDINSPSFNEKYTHKSLKLEDIIDVKVEWNRKKNIDLRITFVTKKPLNFNVNHIVNFNTSFTFFKEIKQPNENDNLIDQLF</sequence>
<reference evidence="3 4" key="1">
    <citation type="submission" date="2019-07" db="EMBL/GenBank/DDBJ databases">
        <title>Comparative genomics of three clinical Ureaplasma species: analysis of their core genomes and virulence factors.</title>
        <authorList>
            <person name="Yang T."/>
            <person name="Zhang Y."/>
            <person name="Li X."/>
            <person name="Kong Y."/>
            <person name="Yu H."/>
            <person name="Ruan Z."/>
            <person name="Xie X."/>
            <person name="Zhang J."/>
        </authorList>
    </citation>
    <scope>NUCLEOTIDE SEQUENCE [LARGE SCALE GENOMIC DNA]</scope>
    <source>
        <strain evidence="3 4">132</strain>
    </source>
</reference>
<evidence type="ECO:0000259" key="2">
    <source>
        <dbReference type="Pfam" id="PF01732"/>
    </source>
</evidence>
<accession>A0AAP9AAG6</accession>
<dbReference type="Proteomes" id="UP000318231">
    <property type="component" value="Chromosome"/>
</dbReference>
<dbReference type="InterPro" id="IPR043504">
    <property type="entry name" value="Peptidase_S1_PA_chymotrypsin"/>
</dbReference>
<dbReference type="PROSITE" id="PS51257">
    <property type="entry name" value="PROKAR_LIPOPROTEIN"/>
    <property type="match status" value="1"/>
</dbReference>
<dbReference type="InterPro" id="IPR009003">
    <property type="entry name" value="Peptidase_S1_PA"/>
</dbReference>
<feature type="domain" description="DUF31" evidence="2">
    <location>
        <begin position="62"/>
        <end position="344"/>
    </location>
</feature>
<evidence type="ECO:0000256" key="1">
    <source>
        <dbReference type="ARBA" id="ARBA00022475"/>
    </source>
</evidence>
<dbReference type="Gene3D" id="2.40.10.10">
    <property type="entry name" value="Trypsin-like serine proteases"/>
    <property type="match status" value="1"/>
</dbReference>
<organism evidence="3 4">
    <name type="scientific">Ureaplasma urealyticum</name>
    <name type="common">Ureaplasma urealyticum biotype 2</name>
    <dbReference type="NCBI Taxonomy" id="2130"/>
    <lineage>
        <taxon>Bacteria</taxon>
        <taxon>Bacillati</taxon>
        <taxon>Mycoplasmatota</taxon>
        <taxon>Mycoplasmoidales</taxon>
        <taxon>Mycoplasmoidaceae</taxon>
        <taxon>Ureaplasma</taxon>
    </lineage>
</organism>
<protein>
    <submittedName>
        <fullName evidence="3">Iron ABC transporter substrate-binding protein</fullName>
    </submittedName>
</protein>
<name>A0AAP9AAG6_UREUR</name>
<gene>
    <name evidence="3" type="ORF">FJM05_02910</name>
</gene>